<name>A0A0C1EHD0_9BACT</name>
<dbReference type="RefSeq" id="WP_039378596.1">
    <property type="nucleotide sequence ID" value="NZ_JSAM01000152.1"/>
</dbReference>
<dbReference type="PATRIC" id="fig|83552.4.peg.2832"/>
<sequence length="78" mass="8426">MSTRIASTVQQLSMSFGVALAAVLIGLFLPTGHTADARPPVLFGAFNKTFLILGLLTLTSTLIFRRLRSEDGSNMRSQ</sequence>
<feature type="transmembrane region" description="Helical" evidence="1">
    <location>
        <begin position="50"/>
        <end position="67"/>
    </location>
</feature>
<proteinExistence type="predicted"/>
<organism evidence="2 3">
    <name type="scientific">Parachlamydia acanthamoebae</name>
    <dbReference type="NCBI Taxonomy" id="83552"/>
    <lineage>
        <taxon>Bacteria</taxon>
        <taxon>Pseudomonadati</taxon>
        <taxon>Chlamydiota</taxon>
        <taxon>Chlamydiia</taxon>
        <taxon>Parachlamydiales</taxon>
        <taxon>Parachlamydiaceae</taxon>
        <taxon>Parachlamydia</taxon>
    </lineage>
</organism>
<keyword evidence="1" id="KW-0472">Membrane</keyword>
<dbReference type="Proteomes" id="UP000031307">
    <property type="component" value="Unassembled WGS sequence"/>
</dbReference>
<dbReference type="AlphaFoldDB" id="A0A0C1EHD0"/>
<evidence type="ECO:0000256" key="1">
    <source>
        <dbReference type="SAM" id="Phobius"/>
    </source>
</evidence>
<keyword evidence="1" id="KW-1133">Transmembrane helix</keyword>
<evidence type="ECO:0000313" key="3">
    <source>
        <dbReference type="Proteomes" id="UP000031307"/>
    </source>
</evidence>
<comment type="caution">
    <text evidence="2">The sequence shown here is derived from an EMBL/GenBank/DDBJ whole genome shotgun (WGS) entry which is preliminary data.</text>
</comment>
<dbReference type="EMBL" id="JSAM01000152">
    <property type="protein sequence ID" value="KIA76044.1"/>
    <property type="molecule type" value="Genomic_DNA"/>
</dbReference>
<reference evidence="2 3" key="1">
    <citation type="journal article" date="2014" name="Mol. Biol. Evol.">
        <title>Massive expansion of Ubiquitination-related gene families within the Chlamydiae.</title>
        <authorList>
            <person name="Domman D."/>
            <person name="Collingro A."/>
            <person name="Lagkouvardos I."/>
            <person name="Gehre L."/>
            <person name="Weinmaier T."/>
            <person name="Rattei T."/>
            <person name="Subtil A."/>
            <person name="Horn M."/>
        </authorList>
    </citation>
    <scope>NUCLEOTIDE SEQUENCE [LARGE SCALE GENOMIC DNA]</scope>
    <source>
        <strain evidence="2 3">OEW1</strain>
    </source>
</reference>
<evidence type="ECO:0000313" key="2">
    <source>
        <dbReference type="EMBL" id="KIA76044.1"/>
    </source>
</evidence>
<accession>A0A0C1EHD0</accession>
<gene>
    <name evidence="2" type="ORF">DB43_CF00010</name>
</gene>
<keyword evidence="1" id="KW-0812">Transmembrane</keyword>
<protein>
    <submittedName>
        <fullName evidence="2">Uncharacterized protein</fullName>
    </submittedName>
</protein>